<dbReference type="Proteomes" id="UP001458880">
    <property type="component" value="Unassembled WGS sequence"/>
</dbReference>
<feature type="compositionally biased region" description="Basic and acidic residues" evidence="1">
    <location>
        <begin position="77"/>
        <end position="90"/>
    </location>
</feature>
<proteinExistence type="predicted"/>
<accession>A0AAW1HS08</accession>
<protein>
    <submittedName>
        <fullName evidence="2">Uncharacterized protein</fullName>
    </submittedName>
</protein>
<evidence type="ECO:0000313" key="3">
    <source>
        <dbReference type="Proteomes" id="UP001458880"/>
    </source>
</evidence>
<feature type="compositionally biased region" description="Acidic residues" evidence="1">
    <location>
        <begin position="20"/>
        <end position="32"/>
    </location>
</feature>
<feature type="region of interest" description="Disordered" evidence="1">
    <location>
        <begin position="77"/>
        <end position="139"/>
    </location>
</feature>
<comment type="caution">
    <text evidence="2">The sequence shown here is derived from an EMBL/GenBank/DDBJ whole genome shotgun (WGS) entry which is preliminary data.</text>
</comment>
<dbReference type="AlphaFoldDB" id="A0AAW1HS08"/>
<sequence>MKKQEKNKNTTKRKKKEVEFEPSESEMEEEYLAEPQQDTSGDELNHINKRKPEKLRKILKVKLPGVVTSEKWRAYEESQIRKNAEEERLKDSRRKAREMKKQEKKNKNTTKRKKKEVEFEPSESEMEEEYLAEPQQDTR</sequence>
<gene>
    <name evidence="2" type="ORF">QE152_g40415</name>
</gene>
<feature type="compositionally biased region" description="Basic residues" evidence="1">
    <location>
        <begin position="91"/>
        <end position="114"/>
    </location>
</feature>
<keyword evidence="3" id="KW-1185">Reference proteome</keyword>
<organism evidence="2 3">
    <name type="scientific">Popillia japonica</name>
    <name type="common">Japanese beetle</name>
    <dbReference type="NCBI Taxonomy" id="7064"/>
    <lineage>
        <taxon>Eukaryota</taxon>
        <taxon>Metazoa</taxon>
        <taxon>Ecdysozoa</taxon>
        <taxon>Arthropoda</taxon>
        <taxon>Hexapoda</taxon>
        <taxon>Insecta</taxon>
        <taxon>Pterygota</taxon>
        <taxon>Neoptera</taxon>
        <taxon>Endopterygota</taxon>
        <taxon>Coleoptera</taxon>
        <taxon>Polyphaga</taxon>
        <taxon>Scarabaeiformia</taxon>
        <taxon>Scarabaeidae</taxon>
        <taxon>Rutelinae</taxon>
        <taxon>Popillia</taxon>
    </lineage>
</organism>
<reference evidence="2 3" key="1">
    <citation type="journal article" date="2024" name="BMC Genomics">
        <title>De novo assembly and annotation of Popillia japonica's genome with initial clues to its potential as an invasive pest.</title>
        <authorList>
            <person name="Cucini C."/>
            <person name="Boschi S."/>
            <person name="Funari R."/>
            <person name="Cardaioli E."/>
            <person name="Iannotti N."/>
            <person name="Marturano G."/>
            <person name="Paoli F."/>
            <person name="Bruttini M."/>
            <person name="Carapelli A."/>
            <person name="Frati F."/>
            <person name="Nardi F."/>
        </authorList>
    </citation>
    <scope>NUCLEOTIDE SEQUENCE [LARGE SCALE GENOMIC DNA]</scope>
    <source>
        <strain evidence="2">DMR45628</strain>
    </source>
</reference>
<evidence type="ECO:0000256" key="1">
    <source>
        <dbReference type="SAM" id="MobiDB-lite"/>
    </source>
</evidence>
<name>A0AAW1HS08_POPJA</name>
<feature type="compositionally biased region" description="Acidic residues" evidence="1">
    <location>
        <begin position="119"/>
        <end position="131"/>
    </location>
</feature>
<evidence type="ECO:0000313" key="2">
    <source>
        <dbReference type="EMBL" id="KAK9678943.1"/>
    </source>
</evidence>
<dbReference type="EMBL" id="JASPKY010001148">
    <property type="protein sequence ID" value="KAK9678943.1"/>
    <property type="molecule type" value="Genomic_DNA"/>
</dbReference>
<feature type="region of interest" description="Disordered" evidence="1">
    <location>
        <begin position="1"/>
        <end position="52"/>
    </location>
</feature>